<feature type="transmembrane region" description="Helical" evidence="7">
    <location>
        <begin position="288"/>
        <end position="308"/>
    </location>
</feature>
<dbReference type="InterPro" id="IPR000515">
    <property type="entry name" value="MetI-like"/>
</dbReference>
<reference evidence="10 11" key="1">
    <citation type="submission" date="2016-01" db="EMBL/GenBank/DDBJ databases">
        <title>Whole genome sequence and analysis of Micromonospora rosaria DSM 803, which can produce antibacterial substance rosamicin.</title>
        <authorList>
            <person name="Yang H."/>
            <person name="He X."/>
            <person name="Zhu D."/>
        </authorList>
    </citation>
    <scope>NUCLEOTIDE SEQUENCE [LARGE SCALE GENOMIC DNA]</scope>
    <source>
        <strain evidence="10 11">DSM 803</strain>
    </source>
</reference>
<dbReference type="SUPFAM" id="SSF161098">
    <property type="entry name" value="MetI-like"/>
    <property type="match status" value="1"/>
</dbReference>
<feature type="transmembrane region" description="Helical" evidence="7">
    <location>
        <begin position="238"/>
        <end position="260"/>
    </location>
</feature>
<comment type="similarity">
    <text evidence="7">Belongs to the binding-protein-dependent transport system permease family.</text>
</comment>
<feature type="transmembrane region" description="Helical" evidence="7">
    <location>
        <begin position="130"/>
        <end position="151"/>
    </location>
</feature>
<keyword evidence="3" id="KW-1003">Cell membrane</keyword>
<organism evidence="10 11">
    <name type="scientific">Micromonospora rosaria</name>
    <dbReference type="NCBI Taxonomy" id="47874"/>
    <lineage>
        <taxon>Bacteria</taxon>
        <taxon>Bacillati</taxon>
        <taxon>Actinomycetota</taxon>
        <taxon>Actinomycetes</taxon>
        <taxon>Micromonosporales</taxon>
        <taxon>Micromonosporaceae</taxon>
        <taxon>Micromonospora</taxon>
    </lineage>
</organism>
<accession>A0A136PQH9</accession>
<feature type="domain" description="ABC transmembrane type-1" evidence="9">
    <location>
        <begin position="93"/>
        <end position="307"/>
    </location>
</feature>
<comment type="subcellular location">
    <subcellularLocation>
        <location evidence="1 7">Cell membrane</location>
        <topology evidence="1 7">Multi-pass membrane protein</topology>
    </subcellularLocation>
</comment>
<protein>
    <submittedName>
        <fullName evidence="10">ABC transporter permease</fullName>
    </submittedName>
</protein>
<evidence type="ECO:0000256" key="3">
    <source>
        <dbReference type="ARBA" id="ARBA00022475"/>
    </source>
</evidence>
<name>A0A136PQH9_9ACTN</name>
<evidence type="ECO:0000256" key="7">
    <source>
        <dbReference type="RuleBase" id="RU363032"/>
    </source>
</evidence>
<dbReference type="InterPro" id="IPR051393">
    <property type="entry name" value="ABC_transporter_permease"/>
</dbReference>
<dbReference type="PANTHER" id="PTHR30193:SF41">
    <property type="entry name" value="DIACETYLCHITOBIOSE UPTAKE SYSTEM PERMEASE PROTEIN NGCF"/>
    <property type="match status" value="1"/>
</dbReference>
<evidence type="ECO:0000313" key="11">
    <source>
        <dbReference type="Proteomes" id="UP000070620"/>
    </source>
</evidence>
<feature type="transmembrane region" description="Helical" evidence="7">
    <location>
        <begin position="97"/>
        <end position="118"/>
    </location>
</feature>
<evidence type="ECO:0000256" key="1">
    <source>
        <dbReference type="ARBA" id="ARBA00004651"/>
    </source>
</evidence>
<evidence type="ECO:0000256" key="8">
    <source>
        <dbReference type="SAM" id="MobiDB-lite"/>
    </source>
</evidence>
<dbReference type="GO" id="GO:0005886">
    <property type="term" value="C:plasma membrane"/>
    <property type="evidence" value="ECO:0007669"/>
    <property type="project" value="UniProtKB-SubCell"/>
</dbReference>
<feature type="transmembrane region" description="Helical" evidence="7">
    <location>
        <begin position="34"/>
        <end position="54"/>
    </location>
</feature>
<comment type="caution">
    <text evidence="10">The sequence shown here is derived from an EMBL/GenBank/DDBJ whole genome shotgun (WGS) entry which is preliminary data.</text>
</comment>
<sequence>MSISTAPAKGPAVATPPSPPGRRARRRPGHAREWWFGALLVLPAVALAVTFKVVPLVRGVITSFESSSGFGDSSFAGLDNYTRMFDDPVVLASFRNALLVVATLPVWVVFPLVLAVLIHQRAPGWKFFRAVYFIPYTIAPIVVGIMFRQILAPDGPINAGLRAIGLEPLAIEWLNGQNSALFSLVAVALWSFFGLGVMTYLAGLATIPDEVMEAAYLDGAGFWRRLFSVVVPMLRPTVAYWSVLCASGVLIWLFPLIYALTQGGPGNATMLPEYLVFLTTFQFLDRGYGSAIGIALFVFVAVLSIFSVRHMFTEGTRKPR</sequence>
<feature type="transmembrane region" description="Helical" evidence="7">
    <location>
        <begin position="180"/>
        <end position="202"/>
    </location>
</feature>
<evidence type="ECO:0000256" key="4">
    <source>
        <dbReference type="ARBA" id="ARBA00022692"/>
    </source>
</evidence>
<evidence type="ECO:0000256" key="6">
    <source>
        <dbReference type="ARBA" id="ARBA00023136"/>
    </source>
</evidence>
<evidence type="ECO:0000313" key="10">
    <source>
        <dbReference type="EMBL" id="KXK60729.1"/>
    </source>
</evidence>
<proteinExistence type="inferred from homology"/>
<dbReference type="PROSITE" id="PS50928">
    <property type="entry name" value="ABC_TM1"/>
    <property type="match status" value="1"/>
</dbReference>
<dbReference type="AlphaFoldDB" id="A0A136PQH9"/>
<dbReference type="GO" id="GO:0055085">
    <property type="term" value="P:transmembrane transport"/>
    <property type="evidence" value="ECO:0007669"/>
    <property type="project" value="InterPro"/>
</dbReference>
<dbReference type="RefSeq" id="WP_067367260.1">
    <property type="nucleotide sequence ID" value="NZ_JBIUBN010000002.1"/>
</dbReference>
<dbReference type="PANTHER" id="PTHR30193">
    <property type="entry name" value="ABC TRANSPORTER PERMEASE PROTEIN"/>
    <property type="match status" value="1"/>
</dbReference>
<feature type="region of interest" description="Disordered" evidence="8">
    <location>
        <begin position="1"/>
        <end position="26"/>
    </location>
</feature>
<dbReference type="Pfam" id="PF00528">
    <property type="entry name" value="BPD_transp_1"/>
    <property type="match status" value="1"/>
</dbReference>
<keyword evidence="2 7" id="KW-0813">Transport</keyword>
<gene>
    <name evidence="10" type="ORF">AWW66_17435</name>
</gene>
<keyword evidence="6 7" id="KW-0472">Membrane</keyword>
<keyword evidence="5 7" id="KW-1133">Transmembrane helix</keyword>
<evidence type="ECO:0000256" key="2">
    <source>
        <dbReference type="ARBA" id="ARBA00022448"/>
    </source>
</evidence>
<evidence type="ECO:0000256" key="5">
    <source>
        <dbReference type="ARBA" id="ARBA00022989"/>
    </source>
</evidence>
<keyword evidence="4 7" id="KW-0812">Transmembrane</keyword>
<evidence type="ECO:0000259" key="9">
    <source>
        <dbReference type="PROSITE" id="PS50928"/>
    </source>
</evidence>
<dbReference type="InterPro" id="IPR035906">
    <property type="entry name" value="MetI-like_sf"/>
</dbReference>
<dbReference type="EMBL" id="LRQV01000061">
    <property type="protein sequence ID" value="KXK60729.1"/>
    <property type="molecule type" value="Genomic_DNA"/>
</dbReference>
<keyword evidence="11" id="KW-1185">Reference proteome</keyword>
<dbReference type="OrthoDB" id="34224at2"/>
<dbReference type="Gene3D" id="1.10.3720.10">
    <property type="entry name" value="MetI-like"/>
    <property type="match status" value="1"/>
</dbReference>
<dbReference type="CDD" id="cd06261">
    <property type="entry name" value="TM_PBP2"/>
    <property type="match status" value="1"/>
</dbReference>
<dbReference type="Proteomes" id="UP000070620">
    <property type="component" value="Unassembled WGS sequence"/>
</dbReference>